<accession>A0A9N8EVB1</accession>
<organism evidence="1 2">
    <name type="scientific">Seminavis robusta</name>
    <dbReference type="NCBI Taxonomy" id="568900"/>
    <lineage>
        <taxon>Eukaryota</taxon>
        <taxon>Sar</taxon>
        <taxon>Stramenopiles</taxon>
        <taxon>Ochrophyta</taxon>
        <taxon>Bacillariophyta</taxon>
        <taxon>Bacillariophyceae</taxon>
        <taxon>Bacillariophycidae</taxon>
        <taxon>Naviculales</taxon>
        <taxon>Naviculaceae</taxon>
        <taxon>Seminavis</taxon>
    </lineage>
</organism>
<dbReference type="Proteomes" id="UP001153069">
    <property type="component" value="Unassembled WGS sequence"/>
</dbReference>
<reference evidence="1" key="1">
    <citation type="submission" date="2020-06" db="EMBL/GenBank/DDBJ databases">
        <authorList>
            <consortium name="Plant Systems Biology data submission"/>
        </authorList>
    </citation>
    <scope>NUCLEOTIDE SEQUENCE</scope>
    <source>
        <strain evidence="1">D6</strain>
    </source>
</reference>
<sequence length="206" mass="23576">MVANIFPVGAVVFRKHCRSPQEASFKTTTNAQKGGYHWFHLCSPRMMQQFGIGISTWGLLATPTKAKRHEMLYDYIDGQVFWRFFSWRKSGFQRFHFVFRWICSCRSSLSAASTQSAGTVESNLAEDWVVLHERLEHTSSCTSQASTGWLHVRCFQLFWNRIESNRSMHRGTVVEWATPKDSPTAGSTPTKLGTLLLLSGTHWIRP</sequence>
<protein>
    <submittedName>
        <fullName evidence="1">Uncharacterized protein</fullName>
    </submittedName>
</protein>
<dbReference type="EMBL" id="CAICTM010001865">
    <property type="protein sequence ID" value="CAB9526674.1"/>
    <property type="molecule type" value="Genomic_DNA"/>
</dbReference>
<evidence type="ECO:0000313" key="2">
    <source>
        <dbReference type="Proteomes" id="UP001153069"/>
    </source>
</evidence>
<evidence type="ECO:0000313" key="1">
    <source>
        <dbReference type="EMBL" id="CAB9526674.1"/>
    </source>
</evidence>
<dbReference type="AlphaFoldDB" id="A0A9N8EVB1"/>
<proteinExistence type="predicted"/>
<name>A0A9N8EVB1_9STRA</name>
<gene>
    <name evidence="1" type="ORF">SEMRO_1867_G302551.1</name>
</gene>
<comment type="caution">
    <text evidence="1">The sequence shown here is derived from an EMBL/GenBank/DDBJ whole genome shotgun (WGS) entry which is preliminary data.</text>
</comment>
<keyword evidence="2" id="KW-1185">Reference proteome</keyword>